<dbReference type="PANTHER" id="PTHR43065:SF34">
    <property type="entry name" value="SPORULATION KINASE A"/>
    <property type="match status" value="1"/>
</dbReference>
<keyword evidence="4" id="KW-0808">Transferase</keyword>
<reference evidence="13 14" key="1">
    <citation type="journal article" date="2014" name="Genome Announc.">
        <title>Draft Genome Sequence of Brevibacillus panacihumi Strain W25, a Halotolerant Hydrocarbon-Degrading Bacterium.</title>
        <authorList>
            <person name="Wang X."/>
            <person name="Jin D."/>
            <person name="Zhou L."/>
            <person name="Wu L."/>
            <person name="An W."/>
            <person name="Chen Y."/>
            <person name="Zhao L."/>
        </authorList>
    </citation>
    <scope>NUCLEOTIDE SEQUENCE [LARGE SCALE GENOMIC DNA]</scope>
    <source>
        <strain evidence="13 14">W25</strain>
    </source>
</reference>
<dbReference type="PRINTS" id="PR00344">
    <property type="entry name" value="BCTRLSENSOR"/>
</dbReference>
<dbReference type="InterPro" id="IPR000014">
    <property type="entry name" value="PAS"/>
</dbReference>
<evidence type="ECO:0000259" key="10">
    <source>
        <dbReference type="PROSITE" id="PS50109"/>
    </source>
</evidence>
<evidence type="ECO:0000256" key="4">
    <source>
        <dbReference type="ARBA" id="ARBA00022679"/>
    </source>
</evidence>
<dbReference type="InterPro" id="IPR005467">
    <property type="entry name" value="His_kinase_dom"/>
</dbReference>
<dbReference type="GO" id="GO:0030435">
    <property type="term" value="P:sporulation resulting in formation of a cellular spore"/>
    <property type="evidence" value="ECO:0007669"/>
    <property type="project" value="UniProtKB-KW"/>
</dbReference>
<evidence type="ECO:0000256" key="1">
    <source>
        <dbReference type="ARBA" id="ARBA00000085"/>
    </source>
</evidence>
<dbReference type="Gene3D" id="3.30.565.10">
    <property type="entry name" value="Histidine kinase-like ATPase, C-terminal domain"/>
    <property type="match status" value="1"/>
</dbReference>
<dbReference type="InterPro" id="IPR004358">
    <property type="entry name" value="Sig_transdc_His_kin-like_C"/>
</dbReference>
<dbReference type="PATRIC" id="fig|1408254.3.peg.3059"/>
<dbReference type="GO" id="GO:0005524">
    <property type="term" value="F:ATP binding"/>
    <property type="evidence" value="ECO:0007669"/>
    <property type="project" value="UniProtKB-KW"/>
</dbReference>
<feature type="domain" description="PAC" evidence="12">
    <location>
        <begin position="76"/>
        <end position="129"/>
    </location>
</feature>
<dbReference type="Gene3D" id="3.30.450.20">
    <property type="entry name" value="PAS domain"/>
    <property type="match status" value="2"/>
</dbReference>
<evidence type="ECO:0000256" key="2">
    <source>
        <dbReference type="ARBA" id="ARBA00012438"/>
    </source>
</evidence>
<evidence type="ECO:0000259" key="12">
    <source>
        <dbReference type="PROSITE" id="PS50113"/>
    </source>
</evidence>
<dbReference type="AlphaFoldDB" id="V6M158"/>
<dbReference type="NCBIfam" id="TIGR00229">
    <property type="entry name" value="sensory_box"/>
    <property type="match status" value="1"/>
</dbReference>
<evidence type="ECO:0000256" key="7">
    <source>
        <dbReference type="ARBA" id="ARBA00022840"/>
    </source>
</evidence>
<dbReference type="InterPro" id="IPR036097">
    <property type="entry name" value="HisK_dim/P_sf"/>
</dbReference>
<dbReference type="SMART" id="SM00091">
    <property type="entry name" value="PAS"/>
    <property type="match status" value="1"/>
</dbReference>
<dbReference type="SUPFAM" id="SSF47384">
    <property type="entry name" value="Homodimeric domain of signal transducing histidine kinase"/>
    <property type="match status" value="1"/>
</dbReference>
<dbReference type="InterPro" id="IPR000700">
    <property type="entry name" value="PAS-assoc_C"/>
</dbReference>
<evidence type="ECO:0000259" key="11">
    <source>
        <dbReference type="PROSITE" id="PS50112"/>
    </source>
</evidence>
<feature type="domain" description="PAC" evidence="12">
    <location>
        <begin position="203"/>
        <end position="255"/>
    </location>
</feature>
<dbReference type="GO" id="GO:0000155">
    <property type="term" value="F:phosphorelay sensor kinase activity"/>
    <property type="evidence" value="ECO:0007669"/>
    <property type="project" value="InterPro"/>
</dbReference>
<dbReference type="SMART" id="SM00387">
    <property type="entry name" value="HATPase_c"/>
    <property type="match status" value="1"/>
</dbReference>
<dbReference type="SUPFAM" id="SSF55874">
    <property type="entry name" value="ATPase domain of HSP90 chaperone/DNA topoisomerase II/histidine kinase"/>
    <property type="match status" value="1"/>
</dbReference>
<dbReference type="SUPFAM" id="SSF55785">
    <property type="entry name" value="PYP-like sensor domain (PAS domain)"/>
    <property type="match status" value="2"/>
</dbReference>
<dbReference type="Pfam" id="PF00512">
    <property type="entry name" value="HisKA"/>
    <property type="match status" value="1"/>
</dbReference>
<dbReference type="Pfam" id="PF02518">
    <property type="entry name" value="HATPase_c"/>
    <property type="match status" value="1"/>
</dbReference>
<dbReference type="CDD" id="cd00075">
    <property type="entry name" value="HATPase"/>
    <property type="match status" value="1"/>
</dbReference>
<dbReference type="Proteomes" id="UP000017973">
    <property type="component" value="Unassembled WGS sequence"/>
</dbReference>
<dbReference type="CDD" id="cd00130">
    <property type="entry name" value="PAS"/>
    <property type="match status" value="1"/>
</dbReference>
<dbReference type="InterPro" id="IPR036890">
    <property type="entry name" value="HATPase_C_sf"/>
</dbReference>
<evidence type="ECO:0000256" key="3">
    <source>
        <dbReference type="ARBA" id="ARBA00022553"/>
    </source>
</evidence>
<keyword evidence="6 13" id="KW-0418">Kinase</keyword>
<dbReference type="PANTHER" id="PTHR43065">
    <property type="entry name" value="SENSOR HISTIDINE KINASE"/>
    <property type="match status" value="1"/>
</dbReference>
<evidence type="ECO:0000256" key="6">
    <source>
        <dbReference type="ARBA" id="ARBA00022777"/>
    </source>
</evidence>
<dbReference type="RefSeq" id="WP_023557002.1">
    <property type="nucleotide sequence ID" value="NZ_KI629785.1"/>
</dbReference>
<keyword evidence="8" id="KW-0749">Sporulation</keyword>
<dbReference type="InterPro" id="IPR003594">
    <property type="entry name" value="HATPase_dom"/>
</dbReference>
<dbReference type="FunFam" id="1.10.287.130:FF:000040">
    <property type="entry name" value="PAS domain-containing sensor histidine kinase"/>
    <property type="match status" value="1"/>
</dbReference>
<evidence type="ECO:0000256" key="8">
    <source>
        <dbReference type="ARBA" id="ARBA00022969"/>
    </source>
</evidence>
<feature type="domain" description="PAS" evidence="11">
    <location>
        <begin position="130"/>
        <end position="201"/>
    </location>
</feature>
<protein>
    <recommendedName>
        <fullName evidence="2">histidine kinase</fullName>
        <ecNumber evidence="2">2.7.13.3</ecNumber>
    </recommendedName>
</protein>
<dbReference type="InterPro" id="IPR035965">
    <property type="entry name" value="PAS-like_dom_sf"/>
</dbReference>
<dbReference type="PROSITE" id="PS50112">
    <property type="entry name" value="PAS"/>
    <property type="match status" value="1"/>
</dbReference>
<comment type="caution">
    <text evidence="13">The sequence shown here is derived from an EMBL/GenBank/DDBJ whole genome shotgun (WGS) entry which is preliminary data.</text>
</comment>
<keyword evidence="3" id="KW-0597">Phosphoprotein</keyword>
<dbReference type="CDD" id="cd00082">
    <property type="entry name" value="HisKA"/>
    <property type="match status" value="1"/>
</dbReference>
<dbReference type="InterPro" id="IPR003661">
    <property type="entry name" value="HisK_dim/P_dom"/>
</dbReference>
<dbReference type="eggNOG" id="COG3852">
    <property type="taxonomic scope" value="Bacteria"/>
</dbReference>
<dbReference type="HOGENOM" id="CLU_000445_114_39_9"/>
<accession>V6M158</accession>
<keyword evidence="9" id="KW-0902">Two-component regulatory system</keyword>
<dbReference type="PROSITE" id="PS50113">
    <property type="entry name" value="PAC"/>
    <property type="match status" value="2"/>
</dbReference>
<dbReference type="EC" id="2.7.13.3" evidence="2"/>
<feature type="domain" description="Histidine kinase" evidence="10">
    <location>
        <begin position="268"/>
        <end position="469"/>
    </location>
</feature>
<evidence type="ECO:0000313" key="14">
    <source>
        <dbReference type="Proteomes" id="UP000017973"/>
    </source>
</evidence>
<proteinExistence type="predicted"/>
<dbReference type="STRING" id="1408254.T458_15630"/>
<keyword evidence="7" id="KW-0067">ATP-binding</keyword>
<dbReference type="Pfam" id="PF00989">
    <property type="entry name" value="PAS"/>
    <property type="match status" value="1"/>
</dbReference>
<evidence type="ECO:0000256" key="5">
    <source>
        <dbReference type="ARBA" id="ARBA00022741"/>
    </source>
</evidence>
<comment type="catalytic activity">
    <reaction evidence="1">
        <text>ATP + protein L-histidine = ADP + protein N-phospho-L-histidine.</text>
        <dbReference type="EC" id="2.7.13.3"/>
    </reaction>
</comment>
<dbReference type="GO" id="GO:0006355">
    <property type="term" value="P:regulation of DNA-templated transcription"/>
    <property type="evidence" value="ECO:0007669"/>
    <property type="project" value="InterPro"/>
</dbReference>
<dbReference type="EMBL" id="AYJU01000017">
    <property type="protein sequence ID" value="EST52406.1"/>
    <property type="molecule type" value="Genomic_DNA"/>
</dbReference>
<keyword evidence="5" id="KW-0547">Nucleotide-binding</keyword>
<name>V6M158_9BACL</name>
<sequence length="469" mass="52771">MQTRTIGLSEVPIAEELLRTVENMHNQIFKYSRDAEGQYVVTLSVGKIASEFGLEGDRIEDILLEDATRLMPLFEKAYNGQVVEYESERDGRVFHTILSPVHIDGKVREVIGSCTEITERKQIEQQLLEAQELYSSLVEDTLIGVYIAFVEQEGFVYVNPRLADMFGYTQEEMVTMTAAELAVPEGRETIREHQRLRMDGDRRNLHYPFRGLCKDGRVIDVEVLQKTSMYKGKPAVIGILQDVTERKQAEEMVRKSELLSVVGQMAAGVAHEIRNPLTSLKGFVQLLKTHGGKQEYFSIMLSELNRIEFIISEFLVLAKPQAVVHRLCEIKPLLDHIIALAKTHAIMNNVQIITQYEPNLPCINAEENQIKQVFLNLLKNAIEAMPNGGEVRVSVRREETIVISFQDQGCGIPEDRIAKLGEPFYTTKESGTGLGLMVSFKIISHHGGNISVDSKVGVGTTFEVRLPVP</sequence>
<gene>
    <name evidence="13" type="ORF">T458_15630</name>
</gene>
<dbReference type="Gene3D" id="1.10.287.130">
    <property type="match status" value="1"/>
</dbReference>
<dbReference type="PROSITE" id="PS50109">
    <property type="entry name" value="HIS_KIN"/>
    <property type="match status" value="1"/>
</dbReference>
<dbReference type="SMART" id="SM00388">
    <property type="entry name" value="HisKA"/>
    <property type="match status" value="1"/>
</dbReference>
<organism evidence="13 14">
    <name type="scientific">Brevibacillus panacihumi W25</name>
    <dbReference type="NCBI Taxonomy" id="1408254"/>
    <lineage>
        <taxon>Bacteria</taxon>
        <taxon>Bacillati</taxon>
        <taxon>Bacillota</taxon>
        <taxon>Bacilli</taxon>
        <taxon>Bacillales</taxon>
        <taxon>Paenibacillaceae</taxon>
        <taxon>Brevibacillus</taxon>
    </lineage>
</organism>
<keyword evidence="14" id="KW-1185">Reference proteome</keyword>
<evidence type="ECO:0000256" key="9">
    <source>
        <dbReference type="ARBA" id="ARBA00023012"/>
    </source>
</evidence>
<dbReference type="InterPro" id="IPR013767">
    <property type="entry name" value="PAS_fold"/>
</dbReference>
<evidence type="ECO:0000313" key="13">
    <source>
        <dbReference type="EMBL" id="EST52406.1"/>
    </source>
</evidence>